<keyword evidence="1" id="KW-0812">Transmembrane</keyword>
<sequence length="190" mass="22302">MSSTAQRFQDALKSQLDWIPILVTQRDRYTKKEKQRALIYAFIPFLYVVVFLLHFKFTIVSLIFLFLLQIISMILNVVYFGLVNEYINEKKDPIKLEKDLNPILVATITIRLFTIFHSLLTLSYPLLLLGFVELGYNYYVSTRRPILLDATTIWKDINKIQLDSQIRVGYSVFLSLFSVIYLVITMVFLL</sequence>
<feature type="transmembrane region" description="Helical" evidence="1">
    <location>
        <begin position="168"/>
        <end position="189"/>
    </location>
</feature>
<feature type="transmembrane region" description="Helical" evidence="1">
    <location>
        <begin position="61"/>
        <end position="82"/>
    </location>
</feature>
<dbReference type="VEuPathDB" id="TriTrypDB:ADEAN_000341500"/>
<dbReference type="GO" id="GO:0016192">
    <property type="term" value="P:vesicle-mediated transport"/>
    <property type="evidence" value="ECO:0007669"/>
    <property type="project" value="InterPro"/>
</dbReference>
<evidence type="ECO:0000256" key="1">
    <source>
        <dbReference type="SAM" id="Phobius"/>
    </source>
</evidence>
<organism evidence="2 3">
    <name type="scientific">Angomonas deanei</name>
    <dbReference type="NCBI Taxonomy" id="59799"/>
    <lineage>
        <taxon>Eukaryota</taxon>
        <taxon>Discoba</taxon>
        <taxon>Euglenozoa</taxon>
        <taxon>Kinetoplastea</taxon>
        <taxon>Metakinetoplastina</taxon>
        <taxon>Trypanosomatida</taxon>
        <taxon>Trypanosomatidae</taxon>
        <taxon>Strigomonadinae</taxon>
        <taxon>Angomonas</taxon>
    </lineage>
</organism>
<evidence type="ECO:0000313" key="3">
    <source>
        <dbReference type="Proteomes" id="UP000515908"/>
    </source>
</evidence>
<keyword evidence="1" id="KW-1133">Transmembrane helix</keyword>
<gene>
    <name evidence="2" type="ORF">ADEAN_000341500</name>
</gene>
<evidence type="ECO:0000313" key="2">
    <source>
        <dbReference type="EMBL" id="CAD2215957.1"/>
    </source>
</evidence>
<dbReference type="OrthoDB" id="434393at2759"/>
<dbReference type="Proteomes" id="UP000515908">
    <property type="component" value="Chromosome 06"/>
</dbReference>
<proteinExistence type="predicted"/>
<dbReference type="Pfam" id="PF03311">
    <property type="entry name" value="Cornichon"/>
    <property type="match status" value="1"/>
</dbReference>
<feature type="transmembrane region" description="Helical" evidence="1">
    <location>
        <begin position="37"/>
        <end position="55"/>
    </location>
</feature>
<accession>S9VKF4</accession>
<name>S9VKF4_9TRYP</name>
<reference evidence="2 3" key="1">
    <citation type="submission" date="2020-08" db="EMBL/GenBank/DDBJ databases">
        <authorList>
            <person name="Newling K."/>
            <person name="Davey J."/>
            <person name="Forrester S."/>
        </authorList>
    </citation>
    <scope>NUCLEOTIDE SEQUENCE [LARGE SCALE GENOMIC DNA]</scope>
    <source>
        <strain evidence="3">Crithidia deanei Carvalho (ATCC PRA-265)</strain>
    </source>
</reference>
<keyword evidence="3" id="KW-1185">Reference proteome</keyword>
<dbReference type="EMBL" id="LR877150">
    <property type="protein sequence ID" value="CAD2215957.1"/>
    <property type="molecule type" value="Genomic_DNA"/>
</dbReference>
<dbReference type="SMART" id="SM01398">
    <property type="entry name" value="Cornichon"/>
    <property type="match status" value="1"/>
</dbReference>
<protein>
    <submittedName>
        <fullName evidence="2">Cornichon protein, putative</fullName>
    </submittedName>
</protein>
<dbReference type="InterPro" id="IPR003377">
    <property type="entry name" value="Cornichon"/>
</dbReference>
<dbReference type="AlphaFoldDB" id="S9VKF4"/>
<keyword evidence="1" id="KW-0472">Membrane</keyword>